<dbReference type="GeneID" id="19968521"/>
<dbReference type="InParanoid" id="W2SE79"/>
<dbReference type="PROSITE" id="PS00028">
    <property type="entry name" value="ZINC_FINGER_C2H2_1"/>
    <property type="match status" value="1"/>
</dbReference>
<feature type="domain" description="C2H2-type" evidence="1">
    <location>
        <begin position="201"/>
        <end position="221"/>
    </location>
</feature>
<dbReference type="HOGENOM" id="CLU_842061_0_0_1"/>
<dbReference type="AlphaFoldDB" id="W2SE79"/>
<name>W2SE79_CYPE1</name>
<evidence type="ECO:0000259" key="1">
    <source>
        <dbReference type="PROSITE" id="PS00028"/>
    </source>
</evidence>
<sequence>MALTQTIPIPVAMQDLSRQIAHIRRRTNTLIDYYIYPGAVPSQIAAYDPRLALLDARLTNLNKISYTKLAYILDSSDALAGSHITDVIDQLLNAVHGIQELFIIHYDPQLEKRKPFDTIYQTLLFRERQMKDTVHFQMTDTQRAKPEELLSNQTNGFCRGAVMLLNGRDRGKIAYVVPRDLLTDNRERLDRYGGAYLWWECPECEFRLRYHVSASSHSNIHSTQELREHPGVKAEYKSAFLCKSHLYQPLGRGSRGSVSSPAKYGCLICFAQDKKDKGMPIFYTGRELVSHVASKHKGKNLPAPPLLQKFNIGVKGKTDANVRRWDINLT</sequence>
<dbReference type="Proteomes" id="UP000030752">
    <property type="component" value="Unassembled WGS sequence"/>
</dbReference>
<dbReference type="EMBL" id="KB822711">
    <property type="protein sequence ID" value="ETN46992.1"/>
    <property type="molecule type" value="Genomic_DNA"/>
</dbReference>
<proteinExistence type="predicted"/>
<organism evidence="2 3">
    <name type="scientific">Cyphellophora europaea (strain CBS 101466)</name>
    <name type="common">Phialophora europaea</name>
    <dbReference type="NCBI Taxonomy" id="1220924"/>
    <lineage>
        <taxon>Eukaryota</taxon>
        <taxon>Fungi</taxon>
        <taxon>Dikarya</taxon>
        <taxon>Ascomycota</taxon>
        <taxon>Pezizomycotina</taxon>
        <taxon>Eurotiomycetes</taxon>
        <taxon>Chaetothyriomycetidae</taxon>
        <taxon>Chaetothyriales</taxon>
        <taxon>Cyphellophoraceae</taxon>
        <taxon>Cyphellophora</taxon>
    </lineage>
</organism>
<dbReference type="RefSeq" id="XP_008711704.1">
    <property type="nucleotide sequence ID" value="XM_008713482.1"/>
</dbReference>
<gene>
    <name evidence="2" type="ORF">HMPREF1541_01182</name>
</gene>
<evidence type="ECO:0000313" key="3">
    <source>
        <dbReference type="Proteomes" id="UP000030752"/>
    </source>
</evidence>
<reference evidence="2 3" key="1">
    <citation type="submission" date="2013-03" db="EMBL/GenBank/DDBJ databases">
        <title>The Genome Sequence of Phialophora europaea CBS 101466.</title>
        <authorList>
            <consortium name="The Broad Institute Genomics Platform"/>
            <person name="Cuomo C."/>
            <person name="de Hoog S."/>
            <person name="Gorbushina A."/>
            <person name="Walker B."/>
            <person name="Young S.K."/>
            <person name="Zeng Q."/>
            <person name="Gargeya S."/>
            <person name="Fitzgerald M."/>
            <person name="Haas B."/>
            <person name="Abouelleil A."/>
            <person name="Allen A.W."/>
            <person name="Alvarado L."/>
            <person name="Arachchi H.M."/>
            <person name="Berlin A.M."/>
            <person name="Chapman S.B."/>
            <person name="Gainer-Dewar J."/>
            <person name="Goldberg J."/>
            <person name="Griggs A."/>
            <person name="Gujja S."/>
            <person name="Hansen M."/>
            <person name="Howarth C."/>
            <person name="Imamovic A."/>
            <person name="Ireland A."/>
            <person name="Larimer J."/>
            <person name="McCowan C."/>
            <person name="Murphy C."/>
            <person name="Pearson M."/>
            <person name="Poon T.W."/>
            <person name="Priest M."/>
            <person name="Roberts A."/>
            <person name="Saif S."/>
            <person name="Shea T."/>
            <person name="Sisk P."/>
            <person name="Sykes S."/>
            <person name="Wortman J."/>
            <person name="Nusbaum C."/>
            <person name="Birren B."/>
        </authorList>
    </citation>
    <scope>NUCLEOTIDE SEQUENCE [LARGE SCALE GENOMIC DNA]</scope>
    <source>
        <strain evidence="2 3">CBS 101466</strain>
    </source>
</reference>
<keyword evidence="3" id="KW-1185">Reference proteome</keyword>
<dbReference type="STRING" id="1220924.W2SE79"/>
<evidence type="ECO:0000313" key="2">
    <source>
        <dbReference type="EMBL" id="ETN46992.1"/>
    </source>
</evidence>
<dbReference type="InterPro" id="IPR013087">
    <property type="entry name" value="Znf_C2H2_type"/>
</dbReference>
<accession>W2SE79</accession>
<protein>
    <recommendedName>
        <fullName evidence="1">C2H2-type domain-containing protein</fullName>
    </recommendedName>
</protein>
<dbReference type="OrthoDB" id="4155372at2759"/>
<dbReference type="eggNOG" id="ENOG502RR13">
    <property type="taxonomic scope" value="Eukaryota"/>
</dbReference>
<dbReference type="VEuPathDB" id="FungiDB:HMPREF1541_01182"/>